<dbReference type="STRING" id="40318.SNOD_16705"/>
<feature type="compositionally biased region" description="Basic residues" evidence="1">
    <location>
        <begin position="16"/>
        <end position="25"/>
    </location>
</feature>
<dbReference type="KEGG" id="snq:CP978_16985"/>
<evidence type="ECO:0000256" key="1">
    <source>
        <dbReference type="SAM" id="MobiDB-lite"/>
    </source>
</evidence>
<evidence type="ECO:0000313" key="2">
    <source>
        <dbReference type="EMBL" id="AJE41475.1"/>
    </source>
</evidence>
<evidence type="ECO:0000313" key="5">
    <source>
        <dbReference type="Proteomes" id="UP000325763"/>
    </source>
</evidence>
<name>A0A0B5DJQ2_9ACTN</name>
<dbReference type="EMBL" id="CP023747">
    <property type="protein sequence ID" value="QEV40014.1"/>
    <property type="molecule type" value="Genomic_DNA"/>
</dbReference>
<dbReference type="Proteomes" id="UP000325763">
    <property type="component" value="Chromosome"/>
</dbReference>
<organism evidence="2 4">
    <name type="scientific">Streptomyces nodosus</name>
    <dbReference type="NCBI Taxonomy" id="40318"/>
    <lineage>
        <taxon>Bacteria</taxon>
        <taxon>Bacillati</taxon>
        <taxon>Actinomycetota</taxon>
        <taxon>Actinomycetes</taxon>
        <taxon>Kitasatosporales</taxon>
        <taxon>Streptomycetaceae</taxon>
        <taxon>Streptomyces</taxon>
    </lineage>
</organism>
<protein>
    <submittedName>
        <fullName evidence="2">Uncharacterized protein</fullName>
    </submittedName>
</protein>
<reference evidence="4" key="1">
    <citation type="submission" date="2014-09" db="EMBL/GenBank/DDBJ databases">
        <title>Sequence of the Streptomyces nodosus genome.</title>
        <authorList>
            <person name="Sweeney P."/>
            <person name="Stephens N."/>
            <person name="Murphy C."/>
            <person name="Caffrey P."/>
        </authorList>
    </citation>
    <scope>NUCLEOTIDE SEQUENCE [LARGE SCALE GENOMIC DNA]</scope>
    <source>
        <strain evidence="4">ATCC 14899</strain>
    </source>
</reference>
<accession>A0A0B5DJQ2</accession>
<dbReference type="HOGENOM" id="CLU_2262368_0_0_11"/>
<keyword evidence="4" id="KW-1185">Reference proteome</keyword>
<dbReference type="AlphaFoldDB" id="A0A0B5DJQ2"/>
<reference evidence="2 4" key="2">
    <citation type="journal article" date="2016" name="Appl. Microbiol. Biotechnol.">
        <title>Exploiting the genome sequence of Streptomyces nodosus for enhanced antibiotic production.</title>
        <authorList>
            <person name="Sweeney P."/>
            <person name="Murphy C.D."/>
            <person name="Caffrey P."/>
        </authorList>
    </citation>
    <scope>NUCLEOTIDE SEQUENCE [LARGE SCALE GENOMIC DNA]</scope>
    <source>
        <strain evidence="2 4">ATCC 14899</strain>
    </source>
</reference>
<dbReference type="EMBL" id="CP009313">
    <property type="protein sequence ID" value="AJE41475.1"/>
    <property type="molecule type" value="Genomic_DNA"/>
</dbReference>
<evidence type="ECO:0000313" key="3">
    <source>
        <dbReference type="EMBL" id="QEV40014.1"/>
    </source>
</evidence>
<sequence length="105" mass="11511">MLNRIRRALSLTRVRNSSRGRHRRPLTPSSLPVVPAVSLEPGGALIPALSRDTAGAAGRPLLRGEDVALVRLYVLAWERRERTRTVIVAPHLPADAWPQGLVGVR</sequence>
<proteinExistence type="predicted"/>
<feature type="region of interest" description="Disordered" evidence="1">
    <location>
        <begin position="9"/>
        <end position="29"/>
    </location>
</feature>
<evidence type="ECO:0000313" key="4">
    <source>
        <dbReference type="Proteomes" id="UP000031526"/>
    </source>
</evidence>
<reference evidence="3 5" key="3">
    <citation type="submission" date="2017-09" db="EMBL/GenBank/DDBJ databases">
        <title>Streptomyces genome completion.</title>
        <authorList>
            <person name="Lee N."/>
            <person name="Cho B.-K."/>
        </authorList>
    </citation>
    <scope>NUCLEOTIDE SEQUENCE [LARGE SCALE GENOMIC DNA]</scope>
    <source>
        <strain evidence="3 5">ATCC 14899</strain>
    </source>
</reference>
<gene>
    <name evidence="3" type="ORF">CP978_16985</name>
    <name evidence="2" type="ORF">SNOD_16705</name>
</gene>
<dbReference type="Proteomes" id="UP000031526">
    <property type="component" value="Chromosome"/>
</dbReference>